<feature type="signal peptide" evidence="9">
    <location>
        <begin position="1"/>
        <end position="30"/>
    </location>
</feature>
<evidence type="ECO:0000256" key="1">
    <source>
        <dbReference type="ARBA" id="ARBA00022670"/>
    </source>
</evidence>
<evidence type="ECO:0000256" key="9">
    <source>
        <dbReference type="SAM" id="SignalP"/>
    </source>
</evidence>
<proteinExistence type="predicted"/>
<evidence type="ECO:0000256" key="3">
    <source>
        <dbReference type="ARBA" id="ARBA00022729"/>
    </source>
</evidence>
<evidence type="ECO:0000256" key="7">
    <source>
        <dbReference type="ARBA" id="ARBA00023049"/>
    </source>
</evidence>
<evidence type="ECO:0000256" key="2">
    <source>
        <dbReference type="ARBA" id="ARBA00022723"/>
    </source>
</evidence>
<name>A0A0K1E830_CHOCO</name>
<dbReference type="RefSeq" id="WP_063796216.1">
    <property type="nucleotide sequence ID" value="NZ_CP012159.1"/>
</dbReference>
<gene>
    <name evidence="10" type="ORF">CMC5_011400</name>
</gene>
<keyword evidence="1" id="KW-0645">Protease</keyword>
<dbReference type="InterPro" id="IPR009045">
    <property type="entry name" value="Zn_M74/Hedgehog-like"/>
</dbReference>
<keyword evidence="4" id="KW-0574">Periplasm</keyword>
<dbReference type="AlphaFoldDB" id="A0A0K1E830"/>
<dbReference type="KEGG" id="ccro:CMC5_011400"/>
<organism evidence="10 11">
    <name type="scientific">Chondromyces crocatus</name>
    <dbReference type="NCBI Taxonomy" id="52"/>
    <lineage>
        <taxon>Bacteria</taxon>
        <taxon>Pseudomonadati</taxon>
        <taxon>Myxococcota</taxon>
        <taxon>Polyangia</taxon>
        <taxon>Polyangiales</taxon>
        <taxon>Polyangiaceae</taxon>
        <taxon>Chondromyces</taxon>
    </lineage>
</organism>
<dbReference type="GO" id="GO:0004252">
    <property type="term" value="F:serine-type endopeptidase activity"/>
    <property type="evidence" value="ECO:0007669"/>
    <property type="project" value="InterPro"/>
</dbReference>
<feature type="chain" id="PRO_5005459028" evidence="9">
    <location>
        <begin position="31"/>
        <end position="322"/>
    </location>
</feature>
<dbReference type="STRING" id="52.CMC5_011400"/>
<accession>A0A0K1E830</accession>
<reference evidence="10" key="1">
    <citation type="submission" date="2015-07" db="EMBL/GenBank/DDBJ databases">
        <title>Genome analysis of myxobacterium Chondromyces crocatus Cm c5 reveals a high potential for natural compound synthesis and the genetic basis for the loss of fruiting body formation.</title>
        <authorList>
            <person name="Zaburannyi N."/>
            <person name="Bunk B."/>
            <person name="Maier J."/>
            <person name="Overmann J."/>
            <person name="Mueller R."/>
        </authorList>
    </citation>
    <scope>NUCLEOTIDE SEQUENCE [LARGE SCALE GENOMIC DNA]</scope>
    <source>
        <strain evidence="10">Cm c5</strain>
    </source>
</reference>
<evidence type="ECO:0000313" key="11">
    <source>
        <dbReference type="Proteomes" id="UP000067626"/>
    </source>
</evidence>
<dbReference type="PROSITE" id="PS51257">
    <property type="entry name" value="PROKAR_LIPOPROTEIN"/>
    <property type="match status" value="1"/>
</dbReference>
<keyword evidence="2" id="KW-0479">Metal-binding</keyword>
<feature type="compositionally biased region" description="Low complexity" evidence="8">
    <location>
        <begin position="312"/>
        <end position="322"/>
    </location>
</feature>
<dbReference type="Pfam" id="PF03411">
    <property type="entry name" value="Peptidase_M74"/>
    <property type="match status" value="1"/>
</dbReference>
<evidence type="ECO:0000256" key="8">
    <source>
        <dbReference type="SAM" id="MobiDB-lite"/>
    </source>
</evidence>
<feature type="region of interest" description="Disordered" evidence="8">
    <location>
        <begin position="287"/>
        <end position="322"/>
    </location>
</feature>
<keyword evidence="7" id="KW-0482">Metalloprotease</keyword>
<protein>
    <submittedName>
        <fullName evidence="10">Murein endopeptidase</fullName>
    </submittedName>
</protein>
<keyword evidence="6" id="KW-0862">Zinc</keyword>
<evidence type="ECO:0000256" key="5">
    <source>
        <dbReference type="ARBA" id="ARBA00022801"/>
    </source>
</evidence>
<dbReference type="InterPro" id="IPR005073">
    <property type="entry name" value="Peptidase_M74"/>
</dbReference>
<keyword evidence="11" id="KW-1185">Reference proteome</keyword>
<dbReference type="GO" id="GO:0046872">
    <property type="term" value="F:metal ion binding"/>
    <property type="evidence" value="ECO:0007669"/>
    <property type="project" value="UniProtKB-KW"/>
</dbReference>
<dbReference type="EMBL" id="CP012159">
    <property type="protein sequence ID" value="AKT37014.1"/>
    <property type="molecule type" value="Genomic_DNA"/>
</dbReference>
<dbReference type="Gene3D" id="3.30.1380.10">
    <property type="match status" value="1"/>
</dbReference>
<dbReference type="SUPFAM" id="SSF55166">
    <property type="entry name" value="Hedgehog/DD-peptidase"/>
    <property type="match status" value="1"/>
</dbReference>
<keyword evidence="5" id="KW-0378">Hydrolase</keyword>
<evidence type="ECO:0000256" key="6">
    <source>
        <dbReference type="ARBA" id="ARBA00022833"/>
    </source>
</evidence>
<dbReference type="GO" id="GO:0006508">
    <property type="term" value="P:proteolysis"/>
    <property type="evidence" value="ECO:0007669"/>
    <property type="project" value="UniProtKB-KW"/>
</dbReference>
<dbReference type="GO" id="GO:0030288">
    <property type="term" value="C:outer membrane-bounded periplasmic space"/>
    <property type="evidence" value="ECO:0007669"/>
    <property type="project" value="InterPro"/>
</dbReference>
<evidence type="ECO:0000256" key="4">
    <source>
        <dbReference type="ARBA" id="ARBA00022764"/>
    </source>
</evidence>
<keyword evidence="3 9" id="KW-0732">Signal</keyword>
<dbReference type="GO" id="GO:0008237">
    <property type="term" value="F:metallopeptidase activity"/>
    <property type="evidence" value="ECO:0007669"/>
    <property type="project" value="UniProtKB-KW"/>
</dbReference>
<evidence type="ECO:0000313" key="10">
    <source>
        <dbReference type="EMBL" id="AKT37014.1"/>
    </source>
</evidence>
<dbReference type="Proteomes" id="UP000067626">
    <property type="component" value="Chromosome"/>
</dbReference>
<sequence length="322" mass="34122">MVMVVSKRGFSWLAPLVCAVSLGAAGLGCASPTPLAPALRGSVGLPHRGVLTDGVELPRKGDGYVLLRSKGARWGHPRLVAAIQRAAAEVERLRPGAPPLTVGDLSAERGGQIRGHRSHRTGRDVDLLFHALTPEGKPIRSPGFVRYGRDGLAEVEEGGKTVFYRLDVERTWLLVRALVESPEAAVQWLFVARWLEALITEYARARGEDPEIVWHAESVLLQPGDSAAHDDHLHLRIACTPEDAVAGCEGGGPQWSWLSPFPVLAPPPDEELGLAMLEDLFPFPNLGSEETALPSASPMTPAPPASPGAGGSAASTRSGAAP</sequence>